<dbReference type="Pfam" id="PF00083">
    <property type="entry name" value="Sugar_tr"/>
    <property type="match status" value="2"/>
</dbReference>
<reference evidence="8 9" key="1">
    <citation type="submission" date="2016-04" db="EMBL/GenBank/DDBJ databases">
        <title>A degradative enzymes factory behind the ericoid mycorrhizal symbiosis.</title>
        <authorList>
            <consortium name="DOE Joint Genome Institute"/>
            <person name="Martino E."/>
            <person name="Morin E."/>
            <person name="Grelet G."/>
            <person name="Kuo A."/>
            <person name="Kohler A."/>
            <person name="Daghino S."/>
            <person name="Barry K."/>
            <person name="Choi C."/>
            <person name="Cichocki N."/>
            <person name="Clum A."/>
            <person name="Copeland A."/>
            <person name="Hainaut M."/>
            <person name="Haridas S."/>
            <person name="Labutti K."/>
            <person name="Lindquist E."/>
            <person name="Lipzen A."/>
            <person name="Khouja H.-R."/>
            <person name="Murat C."/>
            <person name="Ohm R."/>
            <person name="Olson A."/>
            <person name="Spatafora J."/>
            <person name="Veneault-Fourrey C."/>
            <person name="Henrissat B."/>
            <person name="Grigoriev I."/>
            <person name="Martin F."/>
            <person name="Perotto S."/>
        </authorList>
    </citation>
    <scope>NUCLEOTIDE SEQUENCE [LARGE SCALE GENOMIC DNA]</scope>
    <source>
        <strain evidence="8 9">E</strain>
    </source>
</reference>
<dbReference type="InterPro" id="IPR005828">
    <property type="entry name" value="MFS_sugar_transport-like"/>
</dbReference>
<evidence type="ECO:0000256" key="3">
    <source>
        <dbReference type="ARBA" id="ARBA00022989"/>
    </source>
</evidence>
<dbReference type="STRING" id="1095630.A0A2J6SMQ1"/>
<dbReference type="SUPFAM" id="SSF103473">
    <property type="entry name" value="MFS general substrate transporter"/>
    <property type="match status" value="1"/>
</dbReference>
<gene>
    <name evidence="8" type="ORF">K444DRAFT_545086</name>
</gene>
<evidence type="ECO:0000256" key="6">
    <source>
        <dbReference type="SAM" id="Phobius"/>
    </source>
</evidence>
<evidence type="ECO:0000256" key="5">
    <source>
        <dbReference type="SAM" id="MobiDB-lite"/>
    </source>
</evidence>
<feature type="region of interest" description="Disordered" evidence="5">
    <location>
        <begin position="641"/>
        <end position="670"/>
    </location>
</feature>
<evidence type="ECO:0000313" key="9">
    <source>
        <dbReference type="Proteomes" id="UP000235371"/>
    </source>
</evidence>
<dbReference type="PROSITE" id="PS50850">
    <property type="entry name" value="MFS"/>
    <property type="match status" value="1"/>
</dbReference>
<accession>A0A2J6SMQ1</accession>
<feature type="transmembrane region" description="Helical" evidence="6">
    <location>
        <begin position="258"/>
        <end position="281"/>
    </location>
</feature>
<feature type="transmembrane region" description="Helical" evidence="6">
    <location>
        <begin position="205"/>
        <end position="223"/>
    </location>
</feature>
<feature type="compositionally biased region" description="Basic and acidic residues" evidence="5">
    <location>
        <begin position="21"/>
        <end position="30"/>
    </location>
</feature>
<dbReference type="InParanoid" id="A0A2J6SMQ1"/>
<feature type="transmembrane region" description="Helical" evidence="6">
    <location>
        <begin position="179"/>
        <end position="199"/>
    </location>
</feature>
<dbReference type="EMBL" id="KZ613912">
    <property type="protein sequence ID" value="PMD52032.1"/>
    <property type="molecule type" value="Genomic_DNA"/>
</dbReference>
<dbReference type="GO" id="GO:0022857">
    <property type="term" value="F:transmembrane transporter activity"/>
    <property type="evidence" value="ECO:0007669"/>
    <property type="project" value="InterPro"/>
</dbReference>
<dbReference type="OrthoDB" id="433512at2759"/>
<dbReference type="GO" id="GO:0016020">
    <property type="term" value="C:membrane"/>
    <property type="evidence" value="ECO:0007669"/>
    <property type="project" value="UniProtKB-SubCell"/>
</dbReference>
<keyword evidence="3 6" id="KW-1133">Transmembrane helix</keyword>
<dbReference type="RefSeq" id="XP_024728936.1">
    <property type="nucleotide sequence ID" value="XM_024876110.1"/>
</dbReference>
<keyword evidence="2 6" id="KW-0812">Transmembrane</keyword>
<organism evidence="8 9">
    <name type="scientific">Hyaloscypha bicolor E</name>
    <dbReference type="NCBI Taxonomy" id="1095630"/>
    <lineage>
        <taxon>Eukaryota</taxon>
        <taxon>Fungi</taxon>
        <taxon>Dikarya</taxon>
        <taxon>Ascomycota</taxon>
        <taxon>Pezizomycotina</taxon>
        <taxon>Leotiomycetes</taxon>
        <taxon>Helotiales</taxon>
        <taxon>Hyaloscyphaceae</taxon>
        <taxon>Hyaloscypha</taxon>
        <taxon>Hyaloscypha bicolor</taxon>
    </lineage>
</organism>
<dbReference type="PANTHER" id="PTHR24064">
    <property type="entry name" value="SOLUTE CARRIER FAMILY 22 MEMBER"/>
    <property type="match status" value="1"/>
</dbReference>
<evidence type="ECO:0000256" key="1">
    <source>
        <dbReference type="ARBA" id="ARBA00004141"/>
    </source>
</evidence>
<feature type="transmembrane region" description="Helical" evidence="6">
    <location>
        <begin position="519"/>
        <end position="537"/>
    </location>
</feature>
<feature type="transmembrane region" description="Helical" evidence="6">
    <location>
        <begin position="427"/>
        <end position="447"/>
    </location>
</feature>
<evidence type="ECO:0000313" key="8">
    <source>
        <dbReference type="EMBL" id="PMD52032.1"/>
    </source>
</evidence>
<dbReference type="GeneID" id="36584189"/>
<keyword evidence="4 6" id="KW-0472">Membrane</keyword>
<sequence>MALQHHHHHDPTNQGMFSAPHDPETSDDHAIVGPPLQSDEAKVLKSLIYPDDTYTSEGTYWADLPFGKQLAFNAKVDRAEAAKELRSTGYMIKEDPLSPVAWYFKNAVLPGAGLGLEGYVLFSIGNVTPLFAAVWPSCWKNYTVCTKTWVDAISYLEISGIIVGQIIVGFLGDGIGRRWGLIQDAIVMFIGLLMLVASWGTSLNGWVICYAWALFFYGIGVGGEYPMTATAAMENATGSGKVSTKEDRLHRGRKVTMAFLMQGWGQFFNQSLLIVLLLIFHHGSGNPPYSAVAAQWIFRVSFAIPALGTLWLVYYRYYKMPLASKTLNAVKKKARVTGYDVQSLNLTCKHFGGRLIATAGAWYANDVFFYGNKLFQSQFIAVISPGNKSVMTGWLWNLVNVGVSLCGYYLASFLIDNKFIGRKRLQQLGFLMDFVLFVVPGWDYSYYTTKAHIGAFQTMYFLSSFFNQFGPNSTTFLVAAEVYPTPVRATAHGVSAAAGKLGALTAAIVFTYTDIVEKFHFVPWFGLAGMIVTFIFLPDTTGLDLKEQERRFEYIRAGREQEYHGIAVHPHHLSVWERFRGAGKSYNPELDYIDKVKDIREEWTNRQAEKVASDDLIVFDDEYPSEIHEYFVRTSSVPVVQKKNTPLGGGVDSDETGNETGNEKNEKANR</sequence>
<protein>
    <submittedName>
        <fullName evidence="8">Putative inorganic phosphate transporter C8E4.01c</fullName>
    </submittedName>
</protein>
<dbReference type="InterPro" id="IPR020846">
    <property type="entry name" value="MFS_dom"/>
</dbReference>
<feature type="compositionally biased region" description="Basic and acidic residues" evidence="5">
    <location>
        <begin position="661"/>
        <end position="670"/>
    </location>
</feature>
<dbReference type="InterPro" id="IPR036259">
    <property type="entry name" value="MFS_trans_sf"/>
</dbReference>
<evidence type="ECO:0000259" key="7">
    <source>
        <dbReference type="PROSITE" id="PS50850"/>
    </source>
</evidence>
<keyword evidence="9" id="KW-1185">Reference proteome</keyword>
<feature type="region of interest" description="Disordered" evidence="5">
    <location>
        <begin position="1"/>
        <end position="34"/>
    </location>
</feature>
<evidence type="ECO:0000256" key="2">
    <source>
        <dbReference type="ARBA" id="ARBA00022692"/>
    </source>
</evidence>
<feature type="transmembrane region" description="Helical" evidence="6">
    <location>
        <begin position="394"/>
        <end position="415"/>
    </location>
</feature>
<evidence type="ECO:0000256" key="4">
    <source>
        <dbReference type="ARBA" id="ARBA00023136"/>
    </source>
</evidence>
<dbReference type="AlphaFoldDB" id="A0A2J6SMQ1"/>
<feature type="transmembrane region" description="Helical" evidence="6">
    <location>
        <begin position="152"/>
        <end position="172"/>
    </location>
</feature>
<dbReference type="Gene3D" id="1.20.1250.20">
    <property type="entry name" value="MFS general substrate transporter like domains"/>
    <property type="match status" value="1"/>
</dbReference>
<dbReference type="Proteomes" id="UP000235371">
    <property type="component" value="Unassembled WGS sequence"/>
</dbReference>
<feature type="domain" description="Major facilitator superfamily (MFS) profile" evidence="7">
    <location>
        <begin position="106"/>
        <end position="541"/>
    </location>
</feature>
<name>A0A2J6SMQ1_9HELO</name>
<proteinExistence type="predicted"/>
<feature type="transmembrane region" description="Helical" evidence="6">
    <location>
        <begin position="293"/>
        <end position="315"/>
    </location>
</feature>
<comment type="subcellular location">
    <subcellularLocation>
        <location evidence="1">Membrane</location>
        <topology evidence="1">Multi-pass membrane protein</topology>
    </subcellularLocation>
</comment>